<keyword evidence="7" id="KW-1185">Reference proteome</keyword>
<dbReference type="InterPro" id="IPR036390">
    <property type="entry name" value="WH_DNA-bd_sf"/>
</dbReference>
<evidence type="ECO:0000256" key="2">
    <source>
        <dbReference type="ARBA" id="ARBA00023125"/>
    </source>
</evidence>
<name>A0A255G567_9ACTN</name>
<dbReference type="InterPro" id="IPR050707">
    <property type="entry name" value="HTH_MetabolicPath_Reg"/>
</dbReference>
<keyword evidence="3" id="KW-0804">Transcription</keyword>
<dbReference type="SMART" id="SM00346">
    <property type="entry name" value="HTH_ICLR"/>
    <property type="match status" value="1"/>
</dbReference>
<feature type="domain" description="HTH iclR-type" evidence="4">
    <location>
        <begin position="10"/>
        <end position="71"/>
    </location>
</feature>
<sequence>MAGNAREPARTVTNKVVAVLTAFGRTDGPLSLAEVRRATGLPAATALRLLRELTAGGLLVREDSGSYRASTLLWEIGSRTARRGDIRDAALPYLEDLFIATGQNVQLAVLSGTHALVVEKIHGRDSVAMASLVASRLALHATGVGKVLLAYAGPELFERLVAEGLERFTPNTIVDPGRLARALERAREAGVVYQLEERELGLISVAAPVWGPNQRVVAALSVSTRASSTVLRRLTPAVVTAARGVSRALAGPAAAARRGR</sequence>
<dbReference type="Pfam" id="PF01614">
    <property type="entry name" value="IclR_C"/>
    <property type="match status" value="1"/>
</dbReference>
<dbReference type="SUPFAM" id="SSF55781">
    <property type="entry name" value="GAF domain-like"/>
    <property type="match status" value="1"/>
</dbReference>
<evidence type="ECO:0000313" key="6">
    <source>
        <dbReference type="EMBL" id="OYO07984.1"/>
    </source>
</evidence>
<dbReference type="EMBL" id="NMVO01000019">
    <property type="protein sequence ID" value="OYO07984.1"/>
    <property type="molecule type" value="Genomic_DNA"/>
</dbReference>
<feature type="domain" description="IclR-ED" evidence="5">
    <location>
        <begin position="72"/>
        <end position="251"/>
    </location>
</feature>
<dbReference type="InterPro" id="IPR014757">
    <property type="entry name" value="Tscrpt_reg_IclR_C"/>
</dbReference>
<dbReference type="GO" id="GO:0003677">
    <property type="term" value="F:DNA binding"/>
    <property type="evidence" value="ECO:0007669"/>
    <property type="project" value="UniProtKB-KW"/>
</dbReference>
<dbReference type="PROSITE" id="PS51078">
    <property type="entry name" value="ICLR_ED"/>
    <property type="match status" value="1"/>
</dbReference>
<evidence type="ECO:0000256" key="3">
    <source>
        <dbReference type="ARBA" id="ARBA00023163"/>
    </source>
</evidence>
<protein>
    <submittedName>
        <fullName evidence="6">IclR family transcriptional regulator</fullName>
    </submittedName>
</protein>
<evidence type="ECO:0000256" key="1">
    <source>
        <dbReference type="ARBA" id="ARBA00023015"/>
    </source>
</evidence>
<keyword evidence="1" id="KW-0805">Transcription regulation</keyword>
<dbReference type="GO" id="GO:0003700">
    <property type="term" value="F:DNA-binding transcription factor activity"/>
    <property type="evidence" value="ECO:0007669"/>
    <property type="project" value="TreeGrafter"/>
</dbReference>
<dbReference type="InterPro" id="IPR005471">
    <property type="entry name" value="Tscrpt_reg_IclR_N"/>
</dbReference>
<dbReference type="GO" id="GO:0045892">
    <property type="term" value="P:negative regulation of DNA-templated transcription"/>
    <property type="evidence" value="ECO:0007669"/>
    <property type="project" value="TreeGrafter"/>
</dbReference>
<comment type="caution">
    <text evidence="6">The sequence shown here is derived from an EMBL/GenBank/DDBJ whole genome shotgun (WGS) entry which is preliminary data.</text>
</comment>
<dbReference type="OrthoDB" id="8479143at2"/>
<evidence type="ECO:0000313" key="7">
    <source>
        <dbReference type="Proteomes" id="UP000215896"/>
    </source>
</evidence>
<dbReference type="InterPro" id="IPR036388">
    <property type="entry name" value="WH-like_DNA-bd_sf"/>
</dbReference>
<dbReference type="PANTHER" id="PTHR30136">
    <property type="entry name" value="HELIX-TURN-HELIX TRANSCRIPTIONAL REGULATOR, ICLR FAMILY"/>
    <property type="match status" value="1"/>
</dbReference>
<accession>A0A255G567</accession>
<dbReference type="PROSITE" id="PS51077">
    <property type="entry name" value="HTH_ICLR"/>
    <property type="match status" value="1"/>
</dbReference>
<dbReference type="SUPFAM" id="SSF46785">
    <property type="entry name" value="Winged helix' DNA-binding domain"/>
    <property type="match status" value="1"/>
</dbReference>
<reference evidence="6 7" key="1">
    <citation type="submission" date="2017-07" db="EMBL/GenBank/DDBJ databases">
        <title>Draft whole genome sequences of clinical Proprionibacteriaceae strains.</title>
        <authorList>
            <person name="Bernier A.-M."/>
            <person name="Bernard K."/>
            <person name="Domingo M.-C."/>
        </authorList>
    </citation>
    <scope>NUCLEOTIDE SEQUENCE [LARGE SCALE GENOMIC DNA]</scope>
    <source>
        <strain evidence="6 7">NML 030167</strain>
    </source>
</reference>
<dbReference type="AlphaFoldDB" id="A0A255G567"/>
<dbReference type="PANTHER" id="PTHR30136:SF24">
    <property type="entry name" value="HTH-TYPE TRANSCRIPTIONAL REPRESSOR ALLR"/>
    <property type="match status" value="1"/>
</dbReference>
<dbReference type="Gene3D" id="1.10.10.10">
    <property type="entry name" value="Winged helix-like DNA-binding domain superfamily/Winged helix DNA-binding domain"/>
    <property type="match status" value="1"/>
</dbReference>
<dbReference type="Pfam" id="PF09339">
    <property type="entry name" value="HTH_IclR"/>
    <property type="match status" value="1"/>
</dbReference>
<proteinExistence type="predicted"/>
<dbReference type="RefSeq" id="WP_094407363.1">
    <property type="nucleotide sequence ID" value="NZ_NMVO01000019.1"/>
</dbReference>
<evidence type="ECO:0000259" key="5">
    <source>
        <dbReference type="PROSITE" id="PS51078"/>
    </source>
</evidence>
<dbReference type="Proteomes" id="UP000215896">
    <property type="component" value="Unassembled WGS sequence"/>
</dbReference>
<dbReference type="Gene3D" id="3.30.450.40">
    <property type="match status" value="1"/>
</dbReference>
<evidence type="ECO:0000259" key="4">
    <source>
        <dbReference type="PROSITE" id="PS51077"/>
    </source>
</evidence>
<organism evidence="6 7">
    <name type="scientific">Enemella evansiae</name>
    <dbReference type="NCBI Taxonomy" id="2016499"/>
    <lineage>
        <taxon>Bacteria</taxon>
        <taxon>Bacillati</taxon>
        <taxon>Actinomycetota</taxon>
        <taxon>Actinomycetes</taxon>
        <taxon>Propionibacteriales</taxon>
        <taxon>Propionibacteriaceae</taxon>
        <taxon>Enemella</taxon>
    </lineage>
</organism>
<dbReference type="InterPro" id="IPR029016">
    <property type="entry name" value="GAF-like_dom_sf"/>
</dbReference>
<keyword evidence="2" id="KW-0238">DNA-binding</keyword>
<gene>
    <name evidence="6" type="ORF">CGZ94_21285</name>
</gene>